<gene>
    <name evidence="3" type="ORF">GJ746_05375</name>
</gene>
<proteinExistence type="predicted"/>
<feature type="domain" description="Zinc finger Ogr/Delta-type" evidence="2">
    <location>
        <begin position="5"/>
        <end position="50"/>
    </location>
</feature>
<organism evidence="3 4">
    <name type="scientific">Klebsiella oxytoca</name>
    <dbReference type="NCBI Taxonomy" id="571"/>
    <lineage>
        <taxon>Bacteria</taxon>
        <taxon>Pseudomonadati</taxon>
        <taxon>Pseudomonadota</taxon>
        <taxon>Gammaproteobacteria</taxon>
        <taxon>Enterobacterales</taxon>
        <taxon>Enterobacteriaceae</taxon>
        <taxon>Klebsiella/Raoultella group</taxon>
        <taxon>Klebsiella</taxon>
    </lineage>
</organism>
<evidence type="ECO:0000256" key="1">
    <source>
        <dbReference type="SAM" id="MobiDB-lite"/>
    </source>
</evidence>
<dbReference type="EMBL" id="CP046115">
    <property type="protein sequence ID" value="QGN36757.1"/>
    <property type="molecule type" value="Genomic_DNA"/>
</dbReference>
<evidence type="ECO:0000313" key="4">
    <source>
        <dbReference type="Proteomes" id="UP000427108"/>
    </source>
</evidence>
<accession>A0A6B8MTB7</accession>
<evidence type="ECO:0000259" key="2">
    <source>
        <dbReference type="Pfam" id="PF04606"/>
    </source>
</evidence>
<sequence length="91" mass="10009">MALQCPECGAISHARSSFYEAPSIKRTYYQCKNLECSCTFTALESVDTIIARPNKVEVKDEAAAEQSEKPAHTLGKYGAASRLSNRQQIPV</sequence>
<feature type="compositionally biased region" description="Polar residues" evidence="1">
    <location>
        <begin position="82"/>
        <end position="91"/>
    </location>
</feature>
<dbReference type="Pfam" id="PF04606">
    <property type="entry name" value="Ogr_Delta"/>
    <property type="match status" value="1"/>
</dbReference>
<dbReference type="AlphaFoldDB" id="A0A6B8MTB7"/>
<feature type="region of interest" description="Disordered" evidence="1">
    <location>
        <begin position="61"/>
        <end position="91"/>
    </location>
</feature>
<name>A0A6B8MTB7_KLEOX</name>
<dbReference type="Proteomes" id="UP000427108">
    <property type="component" value="Chromosome"/>
</dbReference>
<reference evidence="3 4" key="1">
    <citation type="submission" date="2019-11" db="EMBL/GenBank/DDBJ databases">
        <title>Isolation and Application of One Kind of P-Hydroxybenzoic Acid Degrading Bacterium in Mitigating Cropping Obstacle of Cucumber.</title>
        <authorList>
            <person name="Wu F."/>
            <person name="An Y."/>
        </authorList>
    </citation>
    <scope>NUCLEOTIDE SEQUENCE [LARGE SCALE GENOMIC DNA]</scope>
    <source>
        <strain evidence="3 4">P620</strain>
    </source>
</reference>
<dbReference type="RefSeq" id="WP_154679257.1">
    <property type="nucleotide sequence ID" value="NZ_CP046115.1"/>
</dbReference>
<protein>
    <recommendedName>
        <fullName evidence="2">Zinc finger Ogr/Delta-type domain-containing protein</fullName>
    </recommendedName>
</protein>
<feature type="compositionally biased region" description="Basic and acidic residues" evidence="1">
    <location>
        <begin position="61"/>
        <end position="71"/>
    </location>
</feature>
<dbReference type="InterPro" id="IPR007684">
    <property type="entry name" value="Znf_Ogr/Delta"/>
</dbReference>
<dbReference type="OrthoDB" id="6895359at2"/>
<evidence type="ECO:0000313" key="3">
    <source>
        <dbReference type="EMBL" id="QGN36757.1"/>
    </source>
</evidence>